<dbReference type="Proteomes" id="UP001234989">
    <property type="component" value="Chromosome 10"/>
</dbReference>
<organism evidence="1 2">
    <name type="scientific">Solanum verrucosum</name>
    <dbReference type="NCBI Taxonomy" id="315347"/>
    <lineage>
        <taxon>Eukaryota</taxon>
        <taxon>Viridiplantae</taxon>
        <taxon>Streptophyta</taxon>
        <taxon>Embryophyta</taxon>
        <taxon>Tracheophyta</taxon>
        <taxon>Spermatophyta</taxon>
        <taxon>Magnoliopsida</taxon>
        <taxon>eudicotyledons</taxon>
        <taxon>Gunneridae</taxon>
        <taxon>Pentapetalae</taxon>
        <taxon>asterids</taxon>
        <taxon>lamiids</taxon>
        <taxon>Solanales</taxon>
        <taxon>Solanaceae</taxon>
        <taxon>Solanoideae</taxon>
        <taxon>Solaneae</taxon>
        <taxon>Solanum</taxon>
    </lineage>
</organism>
<gene>
    <name evidence="1" type="ORF">MTR67_043565</name>
</gene>
<evidence type="ECO:0000313" key="1">
    <source>
        <dbReference type="EMBL" id="WMV50180.1"/>
    </source>
</evidence>
<dbReference type="AlphaFoldDB" id="A0AAF0ZUU4"/>
<sequence>MGHYKAPPQAPQVSIDPSVMSNADIRPSFQTLAQAMMAQVNRVVVALVNPSLNLAALRMKNFIKMNPPKFYGSKVEEDLKGVINEAFAGLDPRPQPMGHGSTYGQYVAKRRLLPILSFWAVLRVLLKDPLGGPSGVVP</sequence>
<reference evidence="1" key="1">
    <citation type="submission" date="2023-08" db="EMBL/GenBank/DDBJ databases">
        <title>A de novo genome assembly of Solanum verrucosum Schlechtendal, a Mexican diploid species geographically isolated from the other diploid A-genome species in potato relatives.</title>
        <authorList>
            <person name="Hosaka K."/>
        </authorList>
    </citation>
    <scope>NUCLEOTIDE SEQUENCE</scope>
    <source>
        <tissue evidence="1">Young leaves</tissue>
    </source>
</reference>
<name>A0AAF0ZUU4_SOLVR</name>
<protein>
    <submittedName>
        <fullName evidence="1">Uncharacterized protein</fullName>
    </submittedName>
</protein>
<proteinExistence type="predicted"/>
<accession>A0AAF0ZUU4</accession>
<keyword evidence="2" id="KW-1185">Reference proteome</keyword>
<dbReference type="EMBL" id="CP133621">
    <property type="protein sequence ID" value="WMV50180.1"/>
    <property type="molecule type" value="Genomic_DNA"/>
</dbReference>
<evidence type="ECO:0000313" key="2">
    <source>
        <dbReference type="Proteomes" id="UP001234989"/>
    </source>
</evidence>